<dbReference type="AlphaFoldDB" id="A0A1H4DIR3"/>
<keyword evidence="7" id="KW-0456">Lyase</keyword>
<proteinExistence type="inferred from homology"/>
<keyword evidence="4 8" id="KW-0378">Hydrolase</keyword>
<dbReference type="Pfam" id="PF02586">
    <property type="entry name" value="SRAP"/>
    <property type="match status" value="1"/>
</dbReference>
<name>A0A1H4DIR3_9ACTO</name>
<dbReference type="PANTHER" id="PTHR13604:SF0">
    <property type="entry name" value="ABASIC SITE PROCESSING PROTEIN HMCES"/>
    <property type="match status" value="1"/>
</dbReference>
<evidence type="ECO:0000313" key="10">
    <source>
        <dbReference type="Proteomes" id="UP000199288"/>
    </source>
</evidence>
<reference evidence="10" key="1">
    <citation type="submission" date="2016-10" db="EMBL/GenBank/DDBJ databases">
        <authorList>
            <person name="Varghese N."/>
            <person name="Submissions S."/>
        </authorList>
    </citation>
    <scope>NUCLEOTIDE SEQUENCE [LARGE SCALE GENOMIC DNA]</scope>
    <source>
        <strain evidence="10">KPR-1</strain>
    </source>
</reference>
<keyword evidence="10" id="KW-1185">Reference proteome</keyword>
<keyword evidence="6" id="KW-0238">DNA-binding</keyword>
<dbReference type="EC" id="3.4.-.-" evidence="8"/>
<comment type="similarity">
    <text evidence="1 8">Belongs to the SOS response-associated peptidase family.</text>
</comment>
<dbReference type="RefSeq" id="WP_092565936.1">
    <property type="nucleotide sequence ID" value="NZ_FNQV01000017.1"/>
</dbReference>
<dbReference type="GO" id="GO:0006508">
    <property type="term" value="P:proteolysis"/>
    <property type="evidence" value="ECO:0007669"/>
    <property type="project" value="UniProtKB-KW"/>
</dbReference>
<gene>
    <name evidence="9" type="ORF">SAMN02910418_02250</name>
</gene>
<evidence type="ECO:0000313" key="9">
    <source>
        <dbReference type="EMBL" id="SEA72428.1"/>
    </source>
</evidence>
<evidence type="ECO:0000256" key="8">
    <source>
        <dbReference type="RuleBase" id="RU364100"/>
    </source>
</evidence>
<evidence type="ECO:0000256" key="2">
    <source>
        <dbReference type="ARBA" id="ARBA00022670"/>
    </source>
</evidence>
<evidence type="ECO:0000256" key="1">
    <source>
        <dbReference type="ARBA" id="ARBA00008136"/>
    </source>
</evidence>
<dbReference type="OrthoDB" id="9782620at2"/>
<organism evidence="9 10">
    <name type="scientific">Bowdeniella nasicola</name>
    <dbReference type="NCBI Taxonomy" id="208480"/>
    <lineage>
        <taxon>Bacteria</taxon>
        <taxon>Bacillati</taxon>
        <taxon>Actinomycetota</taxon>
        <taxon>Actinomycetes</taxon>
        <taxon>Actinomycetales</taxon>
        <taxon>Actinomycetaceae</taxon>
        <taxon>Bowdeniella</taxon>
    </lineage>
</organism>
<keyword evidence="5" id="KW-0190">Covalent protein-DNA linkage</keyword>
<dbReference type="GO" id="GO:0016829">
    <property type="term" value="F:lyase activity"/>
    <property type="evidence" value="ECO:0007669"/>
    <property type="project" value="UniProtKB-KW"/>
</dbReference>
<dbReference type="Gene3D" id="3.90.1680.10">
    <property type="entry name" value="SOS response associated peptidase-like"/>
    <property type="match status" value="1"/>
</dbReference>
<dbReference type="GO" id="GO:0106300">
    <property type="term" value="P:protein-DNA covalent cross-linking repair"/>
    <property type="evidence" value="ECO:0007669"/>
    <property type="project" value="InterPro"/>
</dbReference>
<evidence type="ECO:0000256" key="4">
    <source>
        <dbReference type="ARBA" id="ARBA00022801"/>
    </source>
</evidence>
<evidence type="ECO:0000256" key="7">
    <source>
        <dbReference type="ARBA" id="ARBA00023239"/>
    </source>
</evidence>
<protein>
    <recommendedName>
        <fullName evidence="8">Abasic site processing protein</fullName>
        <ecNumber evidence="8">3.4.-.-</ecNumber>
    </recommendedName>
</protein>
<evidence type="ECO:0000256" key="3">
    <source>
        <dbReference type="ARBA" id="ARBA00022763"/>
    </source>
</evidence>
<dbReference type="GO" id="GO:0008233">
    <property type="term" value="F:peptidase activity"/>
    <property type="evidence" value="ECO:0007669"/>
    <property type="project" value="UniProtKB-KW"/>
</dbReference>
<dbReference type="InterPro" id="IPR003738">
    <property type="entry name" value="SRAP"/>
</dbReference>
<evidence type="ECO:0000256" key="6">
    <source>
        <dbReference type="ARBA" id="ARBA00023125"/>
    </source>
</evidence>
<evidence type="ECO:0000256" key="5">
    <source>
        <dbReference type="ARBA" id="ARBA00023124"/>
    </source>
</evidence>
<dbReference type="GO" id="GO:0003697">
    <property type="term" value="F:single-stranded DNA binding"/>
    <property type="evidence" value="ECO:0007669"/>
    <property type="project" value="InterPro"/>
</dbReference>
<dbReference type="InterPro" id="IPR036590">
    <property type="entry name" value="SRAP-like"/>
</dbReference>
<dbReference type="EMBL" id="FNQV01000017">
    <property type="protein sequence ID" value="SEA72428.1"/>
    <property type="molecule type" value="Genomic_DNA"/>
</dbReference>
<sequence length="230" mass="25790">MCGRYAQFRDADDLVNVFRIQLVTPDAAELLPSWNVAPTQAVRIVRDATDVSPAPIRTLELARWGLVPHWAKDPAIGSRMINARSETVAEKPSYRGPIRYSRCVVVADGYYEWQAPEAGRRLKTPHYIYRADGGVIAFAGMYSLWREELMTCTILTRAARAELAELHEREPVILNSDVIDSWLDPAIKEPEEAISMLELAPPELTHHVVSTEVNAVRNNAPHLIEPATLL</sequence>
<accession>A0A1H4DIR3</accession>
<dbReference type="PANTHER" id="PTHR13604">
    <property type="entry name" value="DC12-RELATED"/>
    <property type="match status" value="1"/>
</dbReference>
<keyword evidence="2 8" id="KW-0645">Protease</keyword>
<dbReference type="SUPFAM" id="SSF143081">
    <property type="entry name" value="BB1717-like"/>
    <property type="match status" value="1"/>
</dbReference>
<dbReference type="Proteomes" id="UP000199288">
    <property type="component" value="Unassembled WGS sequence"/>
</dbReference>
<keyword evidence="3" id="KW-0227">DNA damage</keyword>